<dbReference type="PROSITE" id="PS00107">
    <property type="entry name" value="PROTEIN_KINASE_ATP"/>
    <property type="match status" value="1"/>
</dbReference>
<dbReference type="PANTHER" id="PTHR44167">
    <property type="entry name" value="OVARIAN-SPECIFIC SERINE/THREONINE-PROTEIN KINASE LOK-RELATED"/>
    <property type="match status" value="1"/>
</dbReference>
<dbReference type="InterPro" id="IPR000719">
    <property type="entry name" value="Prot_kinase_dom"/>
</dbReference>
<dbReference type="Pfam" id="PF00069">
    <property type="entry name" value="Pkinase"/>
    <property type="match status" value="1"/>
</dbReference>
<accession>A0A642UHH3</accession>
<feature type="binding site" evidence="3">
    <location>
        <position position="223"/>
    </location>
    <ligand>
        <name>ATP</name>
        <dbReference type="ChEBI" id="CHEBI:30616"/>
    </ligand>
</feature>
<feature type="compositionally biased region" description="Low complexity" evidence="4">
    <location>
        <begin position="590"/>
        <end position="612"/>
    </location>
</feature>
<dbReference type="AlphaFoldDB" id="A0A642UHH3"/>
<dbReference type="InterPro" id="IPR011009">
    <property type="entry name" value="Kinase-like_dom_sf"/>
</dbReference>
<dbReference type="GO" id="GO:0030447">
    <property type="term" value="P:filamentous growth"/>
    <property type="evidence" value="ECO:0007669"/>
    <property type="project" value="UniProtKB-ARBA"/>
</dbReference>
<dbReference type="InterPro" id="IPR008271">
    <property type="entry name" value="Ser/Thr_kinase_AS"/>
</dbReference>
<dbReference type="OrthoDB" id="4062651at2759"/>
<feature type="compositionally biased region" description="Low complexity" evidence="4">
    <location>
        <begin position="529"/>
        <end position="548"/>
    </location>
</feature>
<keyword evidence="7" id="KW-1185">Reference proteome</keyword>
<evidence type="ECO:0000256" key="4">
    <source>
        <dbReference type="SAM" id="MobiDB-lite"/>
    </source>
</evidence>
<dbReference type="PANTHER" id="PTHR44167:SF30">
    <property type="entry name" value="PHOSPHORYLASE KINASE"/>
    <property type="match status" value="1"/>
</dbReference>
<evidence type="ECO:0000256" key="2">
    <source>
        <dbReference type="ARBA" id="ARBA00022840"/>
    </source>
</evidence>
<protein>
    <recommendedName>
        <fullName evidence="5">Protein kinase domain-containing protein</fullName>
    </recommendedName>
</protein>
<gene>
    <name evidence="6" type="ORF">DIURU_004474</name>
</gene>
<sequence length="788" mass="86842">MTETEKKRGRLSRFLHKDKGKPASSSSSAASTSEVAPSRTPSGLRRASSEVVLGAQSRQSPDSASSSAPHHHHHHLFGHHHNNTPPPREMKQLSKSETLAKMEQIRERNAKLASIRQKNPPSMSNHSPAHDKIVYNPMGLSSTHSIGNRSSFYQSGAPDEERVLSHPVADPNDHLPDEYKQPHSNLFDEWEIDMSRIKLGDGGSSDVRIINAIGHKKRYYALKKFTLLKKETDEEFYKRAKKEYIIAKQASESRHCIDTIALVRIHQMHSLTRGWGMVLEYCSGGDLFNLITRRAYKYQPLQEKYCLFKQIAYGVKWLHENDIIHRDLKPENVLLDANGVCKLCDFGVSTYGHHPPRAFDTPVVLSTSYVGSPPYTPPEVMLLADKKDHEAKQFAYDPFAMDMWGLGMLLFCIIYGGVPFESAVNSNSQYRDYKLSFDRFAQSHPNFKFNKGYPKGPGVEFRWASHFQSQGASRVAWKLCDPTTQYRYTMDHLFNDPWMQSLEMCLYEDPDQLVSPFVLPGTGNDVPISSSASAASSRNPSRRATTNNGRVTSHGSVASHQEPVRSMLDPAPAPPASAANVNSGTDAEQSPAAPAAPMSPSSSSSSIHSQSSLTYGDAHPPVAPIAEAPSSMLHGLSTITSGDTEDEYPAPMPQSPSPPPQTLDPVREDGRDDNAGSDHPTTVPTPVPTPAPTVASMVAAGTHGDACVHPDFAQSKRIPSMTSISSSSPRVMPSRGSQINIPRNKSEVELLLIDSSSRTYKPNEHAALDTSGMCDLGYKIKKHNHLLK</sequence>
<dbReference type="OMA" id="CVDANDK"/>
<proteinExistence type="predicted"/>
<dbReference type="SUPFAM" id="SSF56112">
    <property type="entry name" value="Protein kinase-like (PK-like)"/>
    <property type="match status" value="1"/>
</dbReference>
<evidence type="ECO:0000313" key="6">
    <source>
        <dbReference type="EMBL" id="KAA8899093.1"/>
    </source>
</evidence>
<feature type="compositionally biased region" description="Low complexity" evidence="4">
    <location>
        <begin position="23"/>
        <end position="38"/>
    </location>
</feature>
<dbReference type="PROSITE" id="PS00108">
    <property type="entry name" value="PROTEIN_KINASE_ST"/>
    <property type="match status" value="1"/>
</dbReference>
<dbReference type="GO" id="GO:0004674">
    <property type="term" value="F:protein serine/threonine kinase activity"/>
    <property type="evidence" value="ECO:0007669"/>
    <property type="project" value="TreeGrafter"/>
</dbReference>
<evidence type="ECO:0000256" key="1">
    <source>
        <dbReference type="ARBA" id="ARBA00022741"/>
    </source>
</evidence>
<name>A0A642UHH3_DIURU</name>
<feature type="compositionally biased region" description="Basic residues" evidence="4">
    <location>
        <begin position="69"/>
        <end position="82"/>
    </location>
</feature>
<dbReference type="GeneID" id="54783125"/>
<keyword evidence="2 3" id="KW-0067">ATP-binding</keyword>
<feature type="compositionally biased region" description="Low complexity" evidence="4">
    <location>
        <begin position="719"/>
        <end position="737"/>
    </location>
</feature>
<keyword evidence="1 3" id="KW-0547">Nucleotide-binding</keyword>
<dbReference type="EMBL" id="SWFT01000130">
    <property type="protein sequence ID" value="KAA8899093.1"/>
    <property type="molecule type" value="Genomic_DNA"/>
</dbReference>
<dbReference type="GO" id="GO:0005524">
    <property type="term" value="F:ATP binding"/>
    <property type="evidence" value="ECO:0007669"/>
    <property type="project" value="UniProtKB-UniRule"/>
</dbReference>
<feature type="compositionally biased region" description="Polar residues" evidence="4">
    <location>
        <begin position="549"/>
        <end position="559"/>
    </location>
</feature>
<evidence type="ECO:0000313" key="7">
    <source>
        <dbReference type="Proteomes" id="UP000449547"/>
    </source>
</evidence>
<feature type="compositionally biased region" description="Pro residues" evidence="4">
    <location>
        <begin position="650"/>
        <end position="662"/>
    </location>
</feature>
<dbReference type="PROSITE" id="PS50011">
    <property type="entry name" value="PROTEIN_KINASE_DOM"/>
    <property type="match status" value="1"/>
</dbReference>
<dbReference type="InterPro" id="IPR017441">
    <property type="entry name" value="Protein_kinase_ATP_BS"/>
</dbReference>
<feature type="compositionally biased region" description="Low complexity" evidence="4">
    <location>
        <begin position="55"/>
        <end position="68"/>
    </location>
</feature>
<feature type="region of interest" description="Disordered" evidence="4">
    <location>
        <begin position="1"/>
        <end position="93"/>
    </location>
</feature>
<evidence type="ECO:0000256" key="3">
    <source>
        <dbReference type="PROSITE-ProRule" id="PRU10141"/>
    </source>
</evidence>
<feature type="domain" description="Protein kinase" evidence="5">
    <location>
        <begin position="193"/>
        <end position="499"/>
    </location>
</feature>
<comment type="caution">
    <text evidence="6">The sequence shown here is derived from an EMBL/GenBank/DDBJ whole genome shotgun (WGS) entry which is preliminary data.</text>
</comment>
<organism evidence="6 7">
    <name type="scientific">Diutina rugosa</name>
    <name type="common">Yeast</name>
    <name type="synonym">Candida rugosa</name>
    <dbReference type="NCBI Taxonomy" id="5481"/>
    <lineage>
        <taxon>Eukaryota</taxon>
        <taxon>Fungi</taxon>
        <taxon>Dikarya</taxon>
        <taxon>Ascomycota</taxon>
        <taxon>Saccharomycotina</taxon>
        <taxon>Pichiomycetes</taxon>
        <taxon>Debaryomycetaceae</taxon>
        <taxon>Diutina</taxon>
    </lineage>
</organism>
<dbReference type="Gene3D" id="1.10.510.10">
    <property type="entry name" value="Transferase(Phosphotransferase) domain 1"/>
    <property type="match status" value="1"/>
</dbReference>
<feature type="region of interest" description="Disordered" evidence="4">
    <location>
        <begin position="528"/>
        <end position="693"/>
    </location>
</feature>
<dbReference type="GO" id="GO:0005634">
    <property type="term" value="C:nucleus"/>
    <property type="evidence" value="ECO:0007669"/>
    <property type="project" value="TreeGrafter"/>
</dbReference>
<feature type="region of interest" description="Disordered" evidence="4">
    <location>
        <begin position="719"/>
        <end position="739"/>
    </location>
</feature>
<reference evidence="6 7" key="1">
    <citation type="submission" date="2019-07" db="EMBL/GenBank/DDBJ databases">
        <title>Genome assembly of two rare yeast pathogens: Diutina rugosa and Trichomonascus ciferrii.</title>
        <authorList>
            <person name="Mixao V."/>
            <person name="Saus E."/>
            <person name="Hansen A."/>
            <person name="Lass-Flor C."/>
            <person name="Gabaldon T."/>
        </authorList>
    </citation>
    <scope>NUCLEOTIDE SEQUENCE [LARGE SCALE GENOMIC DNA]</scope>
    <source>
        <strain evidence="6 7">CBS 613</strain>
    </source>
</reference>
<dbReference type="RefSeq" id="XP_034010770.1">
    <property type="nucleotide sequence ID" value="XM_034157351.1"/>
</dbReference>
<dbReference type="VEuPathDB" id="FungiDB:DIURU_004474"/>
<feature type="compositionally biased region" description="Basic and acidic residues" evidence="4">
    <location>
        <begin position="665"/>
        <end position="676"/>
    </location>
</feature>
<evidence type="ECO:0000259" key="5">
    <source>
        <dbReference type="PROSITE" id="PS50011"/>
    </source>
</evidence>
<dbReference type="Proteomes" id="UP000449547">
    <property type="component" value="Unassembled WGS sequence"/>
</dbReference>
<dbReference type="SMART" id="SM00220">
    <property type="entry name" value="S_TKc"/>
    <property type="match status" value="1"/>
</dbReference>
<dbReference type="GO" id="GO:0044773">
    <property type="term" value="P:mitotic DNA damage checkpoint signaling"/>
    <property type="evidence" value="ECO:0007669"/>
    <property type="project" value="TreeGrafter"/>
</dbReference>